<evidence type="ECO:0000313" key="1">
    <source>
        <dbReference type="EMBL" id="MFC6662517.1"/>
    </source>
</evidence>
<proteinExistence type="predicted"/>
<dbReference type="EMBL" id="JBHSWB010000002">
    <property type="protein sequence ID" value="MFC6662517.1"/>
    <property type="molecule type" value="Genomic_DNA"/>
</dbReference>
<reference evidence="2" key="1">
    <citation type="journal article" date="2019" name="Int. J. Syst. Evol. Microbiol.">
        <title>The Global Catalogue of Microorganisms (GCM) 10K type strain sequencing project: providing services to taxonomists for standard genome sequencing and annotation.</title>
        <authorList>
            <consortium name="The Broad Institute Genomics Platform"/>
            <consortium name="The Broad Institute Genome Sequencing Center for Infectious Disease"/>
            <person name="Wu L."/>
            <person name="Ma J."/>
        </authorList>
    </citation>
    <scope>NUCLEOTIDE SEQUENCE [LARGE SCALE GENOMIC DNA]</scope>
    <source>
        <strain evidence="2">CCUG 63830</strain>
    </source>
</reference>
<comment type="caution">
    <text evidence="1">The sequence shown here is derived from an EMBL/GenBank/DDBJ whole genome shotgun (WGS) entry which is preliminary data.</text>
</comment>
<name>A0ABW1ZQB8_9DEIO</name>
<dbReference type="InterPro" id="IPR032866">
    <property type="entry name" value="Prok_Ub"/>
</dbReference>
<gene>
    <name evidence="1" type="ORF">ACFP90_20905</name>
</gene>
<dbReference type="Proteomes" id="UP001596317">
    <property type="component" value="Unassembled WGS sequence"/>
</dbReference>
<protein>
    <submittedName>
        <fullName evidence="1">PRTRC system protein C</fullName>
    </submittedName>
</protein>
<dbReference type="Pfam" id="PF14454">
    <property type="entry name" value="Prok_Ub"/>
    <property type="match status" value="1"/>
</dbReference>
<sequence length="68" mass="7503">MSHLEIVHRIIQFDGRELTDLNPTASVEDVVKLHALTNPQLVTAVVEGPVILDGKRVYTVQKRAANKG</sequence>
<dbReference type="RefSeq" id="WP_224610783.1">
    <property type="nucleotide sequence ID" value="NZ_JAIQXV010000016.1"/>
</dbReference>
<keyword evidence="2" id="KW-1185">Reference proteome</keyword>
<organism evidence="1 2">
    <name type="scientific">Deinococcus multiflagellatus</name>
    <dbReference type="NCBI Taxonomy" id="1656887"/>
    <lineage>
        <taxon>Bacteria</taxon>
        <taxon>Thermotogati</taxon>
        <taxon>Deinococcota</taxon>
        <taxon>Deinococci</taxon>
        <taxon>Deinococcales</taxon>
        <taxon>Deinococcaceae</taxon>
        <taxon>Deinococcus</taxon>
    </lineage>
</organism>
<evidence type="ECO:0000313" key="2">
    <source>
        <dbReference type="Proteomes" id="UP001596317"/>
    </source>
</evidence>
<accession>A0ABW1ZQB8</accession>